<evidence type="ECO:0000313" key="2">
    <source>
        <dbReference type="EMBL" id="PZO38855.1"/>
    </source>
</evidence>
<accession>A0A2W4XW24</accession>
<organism evidence="2 3">
    <name type="scientific">Pseudanabaena frigida</name>
    <dbReference type="NCBI Taxonomy" id="945775"/>
    <lineage>
        <taxon>Bacteria</taxon>
        <taxon>Bacillati</taxon>
        <taxon>Cyanobacteriota</taxon>
        <taxon>Cyanophyceae</taxon>
        <taxon>Pseudanabaenales</taxon>
        <taxon>Pseudanabaenaceae</taxon>
        <taxon>Pseudanabaena</taxon>
    </lineage>
</organism>
<comment type="caution">
    <text evidence="2">The sequence shown here is derived from an EMBL/GenBank/DDBJ whole genome shotgun (WGS) entry which is preliminary data.</text>
</comment>
<sequence length="241" mass="25955">MHNRKESLTSRRSLIKWGIYGMGAIAVAAMPSVLNAQTMSRGKTLTFNADDVGILNFALLLEELESAFYAAVVSSGKVVNAMELEYMNFLGSQETAHVTFLRKVLADRTLFATQDLSFNQSSLDRILTNRNSILNAAVTLEDLGVHAYNGAGPSLTNPTYLLAAGSIVSVEARHAAGVRSLLGRPTTEPDPDRLVNDANLNASLNPFKGKAYDELYTPKQIVAIVSSLNILNNPINGGLVS</sequence>
<evidence type="ECO:0000256" key="1">
    <source>
        <dbReference type="SAM" id="Phobius"/>
    </source>
</evidence>
<dbReference type="InterPro" id="IPR009078">
    <property type="entry name" value="Ferritin-like_SF"/>
</dbReference>
<proteinExistence type="predicted"/>
<keyword evidence="1" id="KW-1133">Transmembrane helix</keyword>
<dbReference type="EMBL" id="QBML01000021">
    <property type="protein sequence ID" value="PZO38855.1"/>
    <property type="molecule type" value="Genomic_DNA"/>
</dbReference>
<keyword evidence="1" id="KW-0472">Membrane</keyword>
<name>A0A2W4XW24_9CYAN</name>
<reference evidence="2 3" key="1">
    <citation type="submission" date="2018-04" db="EMBL/GenBank/DDBJ databases">
        <authorList>
            <person name="Go L.Y."/>
            <person name="Mitchell J.A."/>
        </authorList>
    </citation>
    <scope>NUCLEOTIDE SEQUENCE [LARGE SCALE GENOMIC DNA]</scope>
    <source>
        <strain evidence="2">ULC066bin1</strain>
    </source>
</reference>
<dbReference type="Proteomes" id="UP000249467">
    <property type="component" value="Unassembled WGS sequence"/>
</dbReference>
<dbReference type="SUPFAM" id="SSF47240">
    <property type="entry name" value="Ferritin-like"/>
    <property type="match status" value="1"/>
</dbReference>
<dbReference type="Pfam" id="PF13668">
    <property type="entry name" value="Ferritin_2"/>
    <property type="match status" value="1"/>
</dbReference>
<protein>
    <recommendedName>
        <fullName evidence="4">Ferritin-like domain-containing protein</fullName>
    </recommendedName>
</protein>
<evidence type="ECO:0000313" key="3">
    <source>
        <dbReference type="Proteomes" id="UP000249467"/>
    </source>
</evidence>
<gene>
    <name evidence="2" type="ORF">DCF19_15390</name>
</gene>
<feature type="transmembrane region" description="Helical" evidence="1">
    <location>
        <begin position="14"/>
        <end position="34"/>
    </location>
</feature>
<evidence type="ECO:0008006" key="4">
    <source>
        <dbReference type="Google" id="ProtNLM"/>
    </source>
</evidence>
<reference evidence="2 3" key="2">
    <citation type="submission" date="2018-06" db="EMBL/GenBank/DDBJ databases">
        <title>Metagenomic assembly of (sub)arctic Cyanobacteria and their associated microbiome from non-axenic cultures.</title>
        <authorList>
            <person name="Baurain D."/>
        </authorList>
    </citation>
    <scope>NUCLEOTIDE SEQUENCE [LARGE SCALE GENOMIC DNA]</scope>
    <source>
        <strain evidence="2">ULC066bin1</strain>
    </source>
</reference>
<dbReference type="AlphaFoldDB" id="A0A2W4XW24"/>
<keyword evidence="1" id="KW-0812">Transmembrane</keyword>